<comment type="caution">
    <text evidence="2">The sequence shown here is derived from an EMBL/GenBank/DDBJ whole genome shotgun (WGS) entry which is preliminary data.</text>
</comment>
<dbReference type="Proteomes" id="UP000322499">
    <property type="component" value="Unassembled WGS sequence"/>
</dbReference>
<dbReference type="RefSeq" id="WP_166533891.1">
    <property type="nucleotide sequence ID" value="NZ_VNHW01000009.1"/>
</dbReference>
<feature type="compositionally biased region" description="Pro residues" evidence="1">
    <location>
        <begin position="322"/>
        <end position="331"/>
    </location>
</feature>
<feature type="region of interest" description="Disordered" evidence="1">
    <location>
        <begin position="175"/>
        <end position="331"/>
    </location>
</feature>
<reference evidence="2 3" key="1">
    <citation type="submission" date="2019-07" db="EMBL/GenBank/DDBJ databases">
        <title>Genomic Encyclopedia of Archaeal and Bacterial Type Strains, Phase II (KMG-II): from individual species to whole genera.</title>
        <authorList>
            <person name="Goeker M."/>
        </authorList>
    </citation>
    <scope>NUCLEOTIDE SEQUENCE [LARGE SCALE GENOMIC DNA]</scope>
    <source>
        <strain evidence="2 3">DSM 46842</strain>
    </source>
</reference>
<accession>A0A5S5CVD9</accession>
<proteinExistence type="predicted"/>
<evidence type="ECO:0000313" key="2">
    <source>
        <dbReference type="EMBL" id="TYP86522.1"/>
    </source>
</evidence>
<feature type="region of interest" description="Disordered" evidence="1">
    <location>
        <begin position="1"/>
        <end position="21"/>
    </location>
</feature>
<sequence>MSSSQRAVRQPVADPSGRQAAGTLAGLIDVLDRADGAPARRRPVHRNGARPGPLRSVQPAPSARAARVAAAPVLTPRVVVVPDRVRRPLGGLRGIARRMALWGAGDQGEHLAWRTPEPPAPVRGARRAAVRSFGHRMALWGAGAHGEHLAWRASAAPAPARPALRDLDPPVVLRELPSTPSIQPVAPSPAAALLPAGPASSPGSRTGTAASNATARPSHPSSTEPLVRPLPRVGTRPPRDWPSSGRYGARSTPPSLPVRPSGPTSRLPGVPAPRSPRGSGGAGARGDPAGYPVRGSPLPPRRTGPAIGSDPGAFRPRAPSSHPRPAPPAPS</sequence>
<dbReference type="EMBL" id="VNHW01000009">
    <property type="protein sequence ID" value="TYP86522.1"/>
    <property type="molecule type" value="Genomic_DNA"/>
</dbReference>
<feature type="region of interest" description="Disordered" evidence="1">
    <location>
        <begin position="34"/>
        <end position="61"/>
    </location>
</feature>
<gene>
    <name evidence="2" type="ORF">BD833_109125</name>
</gene>
<dbReference type="AlphaFoldDB" id="A0A5S5CVD9"/>
<evidence type="ECO:0000313" key="3">
    <source>
        <dbReference type="Proteomes" id="UP000322499"/>
    </source>
</evidence>
<protein>
    <submittedName>
        <fullName evidence="2">Uncharacterized protein</fullName>
    </submittedName>
</protein>
<feature type="compositionally biased region" description="Low complexity" evidence="1">
    <location>
        <begin position="188"/>
        <end position="204"/>
    </location>
</feature>
<keyword evidence="3" id="KW-1185">Reference proteome</keyword>
<feature type="compositionally biased region" description="Basic residues" evidence="1">
    <location>
        <begin position="39"/>
        <end position="48"/>
    </location>
</feature>
<evidence type="ECO:0000256" key="1">
    <source>
        <dbReference type="SAM" id="MobiDB-lite"/>
    </source>
</evidence>
<feature type="compositionally biased region" description="Polar residues" evidence="1">
    <location>
        <begin position="205"/>
        <end position="224"/>
    </location>
</feature>
<organism evidence="2 3">
    <name type="scientific">Blastococcus xanthinilyticus</name>
    <dbReference type="NCBI Taxonomy" id="1564164"/>
    <lineage>
        <taxon>Bacteria</taxon>
        <taxon>Bacillati</taxon>
        <taxon>Actinomycetota</taxon>
        <taxon>Actinomycetes</taxon>
        <taxon>Geodermatophilales</taxon>
        <taxon>Geodermatophilaceae</taxon>
        <taxon>Blastococcus</taxon>
    </lineage>
</organism>
<name>A0A5S5CVD9_9ACTN</name>